<comment type="subcellular location">
    <subcellularLocation>
        <location evidence="1">Membrane</location>
        <topology evidence="1">Multi-pass membrane protein</topology>
    </subcellularLocation>
</comment>
<evidence type="ECO:0000313" key="6">
    <source>
        <dbReference type="EMBL" id="POM66428.1"/>
    </source>
</evidence>
<proteinExistence type="predicted"/>
<dbReference type="AlphaFoldDB" id="A0A2P4XLK9"/>
<dbReference type="Proteomes" id="UP000237271">
    <property type="component" value="Unassembled WGS sequence"/>
</dbReference>
<name>A0A2P4XLK9_9STRA</name>
<dbReference type="PANTHER" id="PTHR21706:SF15">
    <property type="entry name" value="TRANSMEMBRANE PROTEIN 65"/>
    <property type="match status" value="1"/>
</dbReference>
<keyword evidence="4 5" id="KW-0472">Membrane</keyword>
<evidence type="ECO:0000256" key="1">
    <source>
        <dbReference type="ARBA" id="ARBA00004141"/>
    </source>
</evidence>
<keyword evidence="2 5" id="KW-0812">Transmembrane</keyword>
<dbReference type="Pfam" id="PF10507">
    <property type="entry name" value="TMEM65"/>
    <property type="match status" value="1"/>
</dbReference>
<evidence type="ECO:0000256" key="3">
    <source>
        <dbReference type="ARBA" id="ARBA00022989"/>
    </source>
</evidence>
<reference evidence="6 7" key="1">
    <citation type="journal article" date="2017" name="Genome Biol. Evol.">
        <title>Phytophthora megakarya and P. palmivora, closely related causal agents of cacao black pod rot, underwent increases in genome sizes and gene numbers by different mechanisms.</title>
        <authorList>
            <person name="Ali S.S."/>
            <person name="Shao J."/>
            <person name="Lary D.J."/>
            <person name="Kronmiller B."/>
            <person name="Shen D."/>
            <person name="Strem M.D."/>
            <person name="Amoako-Attah I."/>
            <person name="Akrofi A.Y."/>
            <person name="Begoude B.A."/>
            <person name="Ten Hoopen G.M."/>
            <person name="Coulibaly K."/>
            <person name="Kebe B.I."/>
            <person name="Melnick R.L."/>
            <person name="Guiltinan M.J."/>
            <person name="Tyler B.M."/>
            <person name="Meinhardt L.W."/>
            <person name="Bailey B.A."/>
        </authorList>
    </citation>
    <scope>NUCLEOTIDE SEQUENCE [LARGE SCALE GENOMIC DNA]</scope>
    <source>
        <strain evidence="7">sbr112.9</strain>
    </source>
</reference>
<dbReference type="InterPro" id="IPR019537">
    <property type="entry name" value="TMEM65"/>
</dbReference>
<accession>A0A2P4XLK9</accession>
<dbReference type="GO" id="GO:0005739">
    <property type="term" value="C:mitochondrion"/>
    <property type="evidence" value="ECO:0007669"/>
    <property type="project" value="TreeGrafter"/>
</dbReference>
<dbReference type="PANTHER" id="PTHR21706">
    <property type="entry name" value="TRANSMEMBRANE PROTEIN 65"/>
    <property type="match status" value="1"/>
</dbReference>
<dbReference type="EMBL" id="NCKW01009619">
    <property type="protein sequence ID" value="POM66428.1"/>
    <property type="molecule type" value="Genomic_DNA"/>
</dbReference>
<organism evidence="6 7">
    <name type="scientific">Phytophthora palmivora</name>
    <dbReference type="NCBI Taxonomy" id="4796"/>
    <lineage>
        <taxon>Eukaryota</taxon>
        <taxon>Sar</taxon>
        <taxon>Stramenopiles</taxon>
        <taxon>Oomycota</taxon>
        <taxon>Peronosporomycetes</taxon>
        <taxon>Peronosporales</taxon>
        <taxon>Peronosporaceae</taxon>
        <taxon>Phytophthora</taxon>
    </lineage>
</organism>
<keyword evidence="3 5" id="KW-1133">Transmembrane helix</keyword>
<evidence type="ECO:0000256" key="5">
    <source>
        <dbReference type="SAM" id="Phobius"/>
    </source>
</evidence>
<gene>
    <name evidence="6" type="ORF">PHPALM_17714</name>
</gene>
<protein>
    <submittedName>
        <fullName evidence="6">Membrane protein</fullName>
    </submittedName>
</protein>
<sequence>MFSLHHARRHTVSRVTAAIHTKPPASTENAALLRDLETALKTDPEAVQRLSALLSPSTTRNLSNALNSVRKGSSKAVPTETIAVTPPTTQELKMVALQMGLPFIGFGFVDNSIMILAGDYIDMTLGVSLGISSMAAAGFGNIFADIAGLGTSNVVEDFCARLGLPVPALTTEQMMLKSTRMAKVTGSCVGVTIGCLLGMAPLLFLETRGKDDNSTPSNDNNASN</sequence>
<dbReference type="GO" id="GO:0016020">
    <property type="term" value="C:membrane"/>
    <property type="evidence" value="ECO:0007669"/>
    <property type="project" value="UniProtKB-SubCell"/>
</dbReference>
<keyword evidence="7" id="KW-1185">Reference proteome</keyword>
<feature type="transmembrane region" description="Helical" evidence="5">
    <location>
        <begin position="184"/>
        <end position="204"/>
    </location>
</feature>
<evidence type="ECO:0000313" key="7">
    <source>
        <dbReference type="Proteomes" id="UP000237271"/>
    </source>
</evidence>
<comment type="caution">
    <text evidence="6">The sequence shown here is derived from an EMBL/GenBank/DDBJ whole genome shotgun (WGS) entry which is preliminary data.</text>
</comment>
<evidence type="ECO:0000256" key="2">
    <source>
        <dbReference type="ARBA" id="ARBA00022692"/>
    </source>
</evidence>
<evidence type="ECO:0000256" key="4">
    <source>
        <dbReference type="ARBA" id="ARBA00023136"/>
    </source>
</evidence>
<dbReference type="OrthoDB" id="430821at2759"/>